<dbReference type="AlphaFoldDB" id="A0A9W6GWN5"/>
<protein>
    <submittedName>
        <fullName evidence="2">Uncharacterized protein</fullName>
    </submittedName>
</protein>
<reference evidence="2" key="1">
    <citation type="journal article" date="2023" name="Int. J. Syst. Evol. Microbiol.">
        <title>Methylocystis iwaonis sp. nov., a type II methane-oxidizing bacterium from surface soil of a rice paddy field in Japan, and emended description of the genus Methylocystis (ex Whittenbury et al. 1970) Bowman et al. 1993.</title>
        <authorList>
            <person name="Kaise H."/>
            <person name="Sawadogo J.B."/>
            <person name="Alam M.S."/>
            <person name="Ueno C."/>
            <person name="Dianou D."/>
            <person name="Shinjo R."/>
            <person name="Asakawa S."/>
        </authorList>
    </citation>
    <scope>NUCLEOTIDE SEQUENCE</scope>
    <source>
        <strain evidence="2">LMG27198</strain>
    </source>
</reference>
<accession>A0A9W6GWN5</accession>
<feature type="region of interest" description="Disordered" evidence="1">
    <location>
        <begin position="1"/>
        <end position="36"/>
    </location>
</feature>
<keyword evidence="3" id="KW-1185">Reference proteome</keyword>
<gene>
    <name evidence="2" type="ORF">LMG27198_34580</name>
</gene>
<evidence type="ECO:0000313" key="3">
    <source>
        <dbReference type="Proteomes" id="UP001144323"/>
    </source>
</evidence>
<comment type="caution">
    <text evidence="2">The sequence shown here is derived from an EMBL/GenBank/DDBJ whole genome shotgun (WGS) entry which is preliminary data.</text>
</comment>
<sequence length="48" mass="5514">MHPLTADIDMNTHFRRGDSRREDGHGGGKDKDTHTHCKLPRFQDILPC</sequence>
<dbReference type="EMBL" id="BSEC01000001">
    <property type="protein sequence ID" value="GLI94466.1"/>
    <property type="molecule type" value="Genomic_DNA"/>
</dbReference>
<organism evidence="2 3">
    <name type="scientific">Methylocystis echinoides</name>
    <dbReference type="NCBI Taxonomy" id="29468"/>
    <lineage>
        <taxon>Bacteria</taxon>
        <taxon>Pseudomonadati</taxon>
        <taxon>Pseudomonadota</taxon>
        <taxon>Alphaproteobacteria</taxon>
        <taxon>Hyphomicrobiales</taxon>
        <taxon>Methylocystaceae</taxon>
        <taxon>Methylocystis</taxon>
    </lineage>
</organism>
<proteinExistence type="predicted"/>
<name>A0A9W6GWN5_9HYPH</name>
<feature type="compositionally biased region" description="Basic and acidic residues" evidence="1">
    <location>
        <begin position="10"/>
        <end position="35"/>
    </location>
</feature>
<evidence type="ECO:0000256" key="1">
    <source>
        <dbReference type="SAM" id="MobiDB-lite"/>
    </source>
</evidence>
<dbReference type="Proteomes" id="UP001144323">
    <property type="component" value="Unassembled WGS sequence"/>
</dbReference>
<evidence type="ECO:0000313" key="2">
    <source>
        <dbReference type="EMBL" id="GLI94466.1"/>
    </source>
</evidence>